<reference evidence="3" key="1">
    <citation type="submission" date="2017-07" db="EMBL/GenBank/DDBJ databases">
        <title>Comparative genome mining reveals phylogenetic distribution patterns of secondary metabolites in Amycolatopsis.</title>
        <authorList>
            <person name="Adamek M."/>
            <person name="Alanjary M."/>
            <person name="Sales-Ortells H."/>
            <person name="Goodfellow M."/>
            <person name="Bull A.T."/>
            <person name="Kalinowski J."/>
            <person name="Ziemert N."/>
        </authorList>
    </citation>
    <scope>NUCLEOTIDE SEQUENCE [LARGE SCALE GENOMIC DNA]</scope>
    <source>
        <strain evidence="3">H5</strain>
    </source>
</reference>
<feature type="domain" description="Bacterial bifunctional deaminase-reductase C-terminal" evidence="1">
    <location>
        <begin position="3"/>
        <end position="183"/>
    </location>
</feature>
<dbReference type="InterPro" id="IPR002734">
    <property type="entry name" value="RibDG_C"/>
</dbReference>
<dbReference type="RefSeq" id="WP_093949706.1">
    <property type="nucleotide sequence ID" value="NZ_NMUL01000023.1"/>
</dbReference>
<gene>
    <name evidence="2" type="ORF">CF165_23505</name>
</gene>
<dbReference type="PANTHER" id="PTHR38011">
    <property type="entry name" value="DIHYDROFOLATE REDUCTASE FAMILY PROTEIN (AFU_ORTHOLOGUE AFUA_8G06820)"/>
    <property type="match status" value="1"/>
</dbReference>
<dbReference type="PANTHER" id="PTHR38011:SF11">
    <property type="entry name" value="2,5-DIAMINO-6-RIBOSYLAMINO-4(3H)-PYRIMIDINONE 5'-PHOSPHATE REDUCTASE"/>
    <property type="match status" value="1"/>
</dbReference>
<organism evidence="2 3">
    <name type="scientific">Amycolatopsis vastitatis</name>
    <dbReference type="NCBI Taxonomy" id="1905142"/>
    <lineage>
        <taxon>Bacteria</taxon>
        <taxon>Bacillati</taxon>
        <taxon>Actinomycetota</taxon>
        <taxon>Actinomycetes</taxon>
        <taxon>Pseudonocardiales</taxon>
        <taxon>Pseudonocardiaceae</taxon>
        <taxon>Amycolatopsis</taxon>
    </lineage>
</organism>
<sequence>MGKIVISETVSLDGVFQDPVGAEGFRFAGWFDQLVGSDRQAWAKVEFEEAVGADALLMGRLTYEWFVARGWASRDGDWPDRLRELPKYVVSSTLEDPTWVNSAVLEGDVLDEVAKLKDGVDGEIVVYGSGRLVQALIEHDLFDELRLIVCPFALGEGERPVGRISDRKSLRLTACRTVGDSLVSLTYQPGVPA</sequence>
<dbReference type="GO" id="GO:0008703">
    <property type="term" value="F:5-amino-6-(5-phosphoribosylamino)uracil reductase activity"/>
    <property type="evidence" value="ECO:0007669"/>
    <property type="project" value="InterPro"/>
</dbReference>
<dbReference type="InterPro" id="IPR050765">
    <property type="entry name" value="Riboflavin_Biosynth_HTPR"/>
</dbReference>
<dbReference type="EMBL" id="NMUL01000023">
    <property type="protein sequence ID" value="OXM65301.1"/>
    <property type="molecule type" value="Genomic_DNA"/>
</dbReference>
<name>A0A229T2X7_9PSEU</name>
<dbReference type="GO" id="GO:0009231">
    <property type="term" value="P:riboflavin biosynthetic process"/>
    <property type="evidence" value="ECO:0007669"/>
    <property type="project" value="InterPro"/>
</dbReference>
<evidence type="ECO:0000313" key="3">
    <source>
        <dbReference type="Proteomes" id="UP000215199"/>
    </source>
</evidence>
<evidence type="ECO:0000313" key="2">
    <source>
        <dbReference type="EMBL" id="OXM65301.1"/>
    </source>
</evidence>
<keyword evidence="3" id="KW-1185">Reference proteome</keyword>
<dbReference type="Gene3D" id="3.40.430.10">
    <property type="entry name" value="Dihydrofolate Reductase, subunit A"/>
    <property type="match status" value="1"/>
</dbReference>
<evidence type="ECO:0000259" key="1">
    <source>
        <dbReference type="Pfam" id="PF01872"/>
    </source>
</evidence>
<comment type="caution">
    <text evidence="2">The sequence shown here is derived from an EMBL/GenBank/DDBJ whole genome shotgun (WGS) entry which is preliminary data.</text>
</comment>
<dbReference type="AlphaFoldDB" id="A0A229T2X7"/>
<dbReference type="SUPFAM" id="SSF53597">
    <property type="entry name" value="Dihydrofolate reductase-like"/>
    <property type="match status" value="1"/>
</dbReference>
<dbReference type="Pfam" id="PF01872">
    <property type="entry name" value="RibD_C"/>
    <property type="match status" value="1"/>
</dbReference>
<dbReference type="InterPro" id="IPR024072">
    <property type="entry name" value="DHFR-like_dom_sf"/>
</dbReference>
<accession>A0A229T2X7</accession>
<proteinExistence type="predicted"/>
<protein>
    <submittedName>
        <fullName evidence="2">Deaminase</fullName>
    </submittedName>
</protein>
<dbReference type="OrthoDB" id="7342392at2"/>
<dbReference type="Proteomes" id="UP000215199">
    <property type="component" value="Unassembled WGS sequence"/>
</dbReference>